<dbReference type="RefSeq" id="XP_009827598.1">
    <property type="nucleotide sequence ID" value="XM_009829296.1"/>
</dbReference>
<protein>
    <submittedName>
        <fullName evidence="2">Uncharacterized protein</fullName>
    </submittedName>
</protein>
<dbReference type="GeneID" id="20806693"/>
<feature type="region of interest" description="Disordered" evidence="1">
    <location>
        <begin position="1"/>
        <end position="45"/>
    </location>
</feature>
<accession>W4GT89</accession>
<sequence>MDYEPSDNFFGDPDPPGNSRNPGKPGEDGNPGYGGDDEGLWDNLSSMGHQVAMHVLSMDSARLLRHQ</sequence>
<name>W4GT89_APHAT</name>
<evidence type="ECO:0000313" key="2">
    <source>
        <dbReference type="EMBL" id="ETV82927.1"/>
    </source>
</evidence>
<dbReference type="AlphaFoldDB" id="W4GT89"/>
<evidence type="ECO:0000256" key="1">
    <source>
        <dbReference type="SAM" id="MobiDB-lite"/>
    </source>
</evidence>
<reference evidence="2" key="1">
    <citation type="submission" date="2013-12" db="EMBL/GenBank/DDBJ databases">
        <title>The Genome Sequence of Aphanomyces astaci APO3.</title>
        <authorList>
            <consortium name="The Broad Institute Genomics Platform"/>
            <person name="Russ C."/>
            <person name="Tyler B."/>
            <person name="van West P."/>
            <person name="Dieguez-Uribeondo J."/>
            <person name="Young S.K."/>
            <person name="Zeng Q."/>
            <person name="Gargeya S."/>
            <person name="Fitzgerald M."/>
            <person name="Abouelleil A."/>
            <person name="Alvarado L."/>
            <person name="Chapman S.B."/>
            <person name="Gainer-Dewar J."/>
            <person name="Goldberg J."/>
            <person name="Griggs A."/>
            <person name="Gujja S."/>
            <person name="Hansen M."/>
            <person name="Howarth C."/>
            <person name="Imamovic A."/>
            <person name="Ireland A."/>
            <person name="Larimer J."/>
            <person name="McCowan C."/>
            <person name="Murphy C."/>
            <person name="Pearson M."/>
            <person name="Poon T.W."/>
            <person name="Priest M."/>
            <person name="Roberts A."/>
            <person name="Saif S."/>
            <person name="Shea T."/>
            <person name="Sykes S."/>
            <person name="Wortman J."/>
            <person name="Nusbaum C."/>
            <person name="Birren B."/>
        </authorList>
    </citation>
    <scope>NUCLEOTIDE SEQUENCE [LARGE SCALE GENOMIC DNA]</scope>
    <source>
        <strain evidence="2">APO3</strain>
    </source>
</reference>
<dbReference type="VEuPathDB" id="FungiDB:H257_04697"/>
<gene>
    <name evidence="2" type="ORF">H257_04697</name>
</gene>
<dbReference type="EMBL" id="KI913121">
    <property type="protein sequence ID" value="ETV82927.1"/>
    <property type="molecule type" value="Genomic_DNA"/>
</dbReference>
<organism evidence="2">
    <name type="scientific">Aphanomyces astaci</name>
    <name type="common">Crayfish plague agent</name>
    <dbReference type="NCBI Taxonomy" id="112090"/>
    <lineage>
        <taxon>Eukaryota</taxon>
        <taxon>Sar</taxon>
        <taxon>Stramenopiles</taxon>
        <taxon>Oomycota</taxon>
        <taxon>Saprolegniomycetes</taxon>
        <taxon>Saprolegniales</taxon>
        <taxon>Verrucalvaceae</taxon>
        <taxon>Aphanomyces</taxon>
    </lineage>
</organism>
<proteinExistence type="predicted"/>